<accession>A0A5S3V658</accession>
<comment type="caution">
    <text evidence="1">The sequence shown here is derived from an EMBL/GenBank/DDBJ whole genome shotgun (WGS) entry which is preliminary data.</text>
</comment>
<reference evidence="3 4" key="2">
    <citation type="submission" date="2019-06" db="EMBL/GenBank/DDBJ databases">
        <title>Co-occurence of chitin degradation, pigmentation and bioactivity in marine Pseudoalteromonas.</title>
        <authorList>
            <person name="Sonnenschein E.C."/>
            <person name="Bech P.K."/>
        </authorList>
    </citation>
    <scope>NUCLEOTIDE SEQUENCE [LARGE SCALE GENOMIC DNA]</scope>
    <source>
        <strain evidence="4">S3790</strain>
        <strain evidence="3">S3895</strain>
    </source>
</reference>
<keyword evidence="3" id="KW-1185">Reference proteome</keyword>
<evidence type="ECO:0000313" key="2">
    <source>
        <dbReference type="EMBL" id="TMO74221.1"/>
    </source>
</evidence>
<evidence type="ECO:0000313" key="4">
    <source>
        <dbReference type="Proteomes" id="UP000307217"/>
    </source>
</evidence>
<dbReference type="EMBL" id="PNBW01000049">
    <property type="protein sequence ID" value="TMO74221.1"/>
    <property type="molecule type" value="Genomic_DNA"/>
</dbReference>
<protein>
    <submittedName>
        <fullName evidence="1">Uncharacterized protein</fullName>
    </submittedName>
</protein>
<evidence type="ECO:0000313" key="1">
    <source>
        <dbReference type="EMBL" id="TMO66525.1"/>
    </source>
</evidence>
<name>A0A5S3V658_9GAMM</name>
<organism evidence="1 4">
    <name type="scientific">Pseudoalteromonas aurantia</name>
    <dbReference type="NCBI Taxonomy" id="43654"/>
    <lineage>
        <taxon>Bacteria</taxon>
        <taxon>Pseudomonadati</taxon>
        <taxon>Pseudomonadota</taxon>
        <taxon>Gammaproteobacteria</taxon>
        <taxon>Alteromonadales</taxon>
        <taxon>Pseudoalteromonadaceae</taxon>
        <taxon>Pseudoalteromonas</taxon>
    </lineage>
</organism>
<gene>
    <name evidence="1" type="ORF">CWC19_16140</name>
    <name evidence="2" type="ORF">CWC20_11205</name>
</gene>
<dbReference type="AlphaFoldDB" id="A0A5S3V658"/>
<evidence type="ECO:0000313" key="3">
    <source>
        <dbReference type="Proteomes" id="UP000307164"/>
    </source>
</evidence>
<dbReference type="Proteomes" id="UP000307164">
    <property type="component" value="Unassembled WGS sequence"/>
</dbReference>
<reference evidence="1 4" key="1">
    <citation type="submission" date="2018-01" db="EMBL/GenBank/DDBJ databases">
        <authorList>
            <person name="Paulsen S."/>
            <person name="Gram L.K."/>
        </authorList>
    </citation>
    <scope>NUCLEOTIDE SEQUENCE [LARGE SCALE GENOMIC DNA]</scope>
    <source>
        <strain evidence="1 4">S3790</strain>
        <strain evidence="2">S3895</strain>
    </source>
</reference>
<dbReference type="RefSeq" id="WP_138592810.1">
    <property type="nucleotide sequence ID" value="NZ_PNBW01000049.1"/>
</dbReference>
<sequence>MNLLKLTLITLLLCAFGYFLIAITPQSQPLIEHNNGSTVRKKTPHIEDDIRTTINQNQPPVVNQISSLDQVKASIQAQPYIPPITKSKNTRSYSGELDDHQAYKQFHAHQERELKMAFISASKQKIVRLEMLIARGIREGLSQEKIEFAKEKVSGLKAMNEQLENELNPPH</sequence>
<dbReference type="EMBL" id="PNBX01000074">
    <property type="protein sequence ID" value="TMO66525.1"/>
    <property type="molecule type" value="Genomic_DNA"/>
</dbReference>
<proteinExistence type="predicted"/>
<dbReference type="Proteomes" id="UP000307217">
    <property type="component" value="Unassembled WGS sequence"/>
</dbReference>
<dbReference type="OrthoDB" id="6313065at2"/>
<reference evidence="1" key="3">
    <citation type="submission" date="2019-09" db="EMBL/GenBank/DDBJ databases">
        <title>Co-occurence of chitin degradation, pigmentation and bioactivity in marine Pseudoalteromonas.</title>
        <authorList>
            <person name="Sonnenschein E.C."/>
            <person name="Bech P.K."/>
        </authorList>
    </citation>
    <scope>NUCLEOTIDE SEQUENCE</scope>
    <source>
        <strain evidence="1">S3790</strain>
        <strain evidence="2">S3895</strain>
    </source>
</reference>